<evidence type="ECO:0000256" key="2">
    <source>
        <dbReference type="ARBA" id="ARBA00022553"/>
    </source>
</evidence>
<feature type="binding site" evidence="6">
    <location>
        <position position="70"/>
    </location>
    <ligand>
        <name>ATP</name>
        <dbReference type="ChEBI" id="CHEBI:30616"/>
    </ligand>
</feature>
<dbReference type="PROSITE" id="PS50011">
    <property type="entry name" value="PROTEIN_KINASE_DOM"/>
    <property type="match status" value="1"/>
</dbReference>
<keyword evidence="2" id="KW-0597">Phosphoprotein</keyword>
<evidence type="ECO:0000256" key="1">
    <source>
        <dbReference type="ARBA" id="ARBA00012409"/>
    </source>
</evidence>
<accession>A0ABC9CLW7</accession>
<proteinExistence type="predicted"/>
<gene>
    <name evidence="9" type="ORF">URODEC1_LOCUS76454</name>
</gene>
<evidence type="ECO:0000256" key="4">
    <source>
        <dbReference type="ARBA" id="ARBA00022840"/>
    </source>
</evidence>
<comment type="catalytic activity">
    <reaction evidence="5">
        <text>[DNA-directed RNA polymerase] + ATP = phospho-[DNA-directed RNA polymerase] + ADP + H(+)</text>
        <dbReference type="Rhea" id="RHEA:10216"/>
        <dbReference type="Rhea" id="RHEA-COMP:11321"/>
        <dbReference type="Rhea" id="RHEA-COMP:11322"/>
        <dbReference type="ChEBI" id="CHEBI:15378"/>
        <dbReference type="ChEBI" id="CHEBI:30616"/>
        <dbReference type="ChEBI" id="CHEBI:43176"/>
        <dbReference type="ChEBI" id="CHEBI:68546"/>
        <dbReference type="ChEBI" id="CHEBI:456216"/>
        <dbReference type="EC" id="2.7.11.23"/>
    </reaction>
</comment>
<dbReference type="InterPro" id="IPR017441">
    <property type="entry name" value="Protein_kinase_ATP_BS"/>
</dbReference>
<feature type="compositionally biased region" description="Basic and acidic residues" evidence="7">
    <location>
        <begin position="13"/>
        <end position="24"/>
    </location>
</feature>
<dbReference type="Gene3D" id="3.30.200.20">
    <property type="entry name" value="Phosphorylase Kinase, domain 1"/>
    <property type="match status" value="1"/>
</dbReference>
<dbReference type="EMBL" id="OZ075113">
    <property type="protein sequence ID" value="CAL5022374.1"/>
    <property type="molecule type" value="Genomic_DNA"/>
</dbReference>
<keyword evidence="3 6" id="KW-0547">Nucleotide-binding</keyword>
<dbReference type="PANTHER" id="PTHR24056">
    <property type="entry name" value="CELL DIVISION PROTEIN KINASE"/>
    <property type="match status" value="1"/>
</dbReference>
<dbReference type="InterPro" id="IPR000719">
    <property type="entry name" value="Prot_kinase_dom"/>
</dbReference>
<dbReference type="Gene3D" id="1.10.510.10">
    <property type="entry name" value="Transferase(Phosphotransferase) domain 1"/>
    <property type="match status" value="1"/>
</dbReference>
<dbReference type="FunFam" id="1.10.510.10:FF:000559">
    <property type="entry name" value="Protein kinase domain containing protein"/>
    <property type="match status" value="1"/>
</dbReference>
<keyword evidence="4 6" id="KW-0067">ATP-binding</keyword>
<evidence type="ECO:0000313" key="9">
    <source>
        <dbReference type="EMBL" id="CAL5022374.1"/>
    </source>
</evidence>
<evidence type="ECO:0000256" key="7">
    <source>
        <dbReference type="SAM" id="MobiDB-lite"/>
    </source>
</evidence>
<dbReference type="Pfam" id="PF00069">
    <property type="entry name" value="Pkinase"/>
    <property type="match status" value="1"/>
</dbReference>
<dbReference type="PANTHER" id="PTHR24056:SF432">
    <property type="entry name" value="OS10G0154500 PROTEIN"/>
    <property type="match status" value="1"/>
</dbReference>
<dbReference type="InterPro" id="IPR050108">
    <property type="entry name" value="CDK"/>
</dbReference>
<evidence type="ECO:0000256" key="5">
    <source>
        <dbReference type="ARBA" id="ARBA00049280"/>
    </source>
</evidence>
<dbReference type="PROSITE" id="PS00107">
    <property type="entry name" value="PROTEIN_KINASE_ATP"/>
    <property type="match status" value="1"/>
</dbReference>
<evidence type="ECO:0000313" key="10">
    <source>
        <dbReference type="Proteomes" id="UP001497457"/>
    </source>
</evidence>
<feature type="domain" description="Protein kinase" evidence="8">
    <location>
        <begin position="41"/>
        <end position="316"/>
    </location>
</feature>
<dbReference type="Proteomes" id="UP001497457">
    <property type="component" value="Chromosome 3rd"/>
</dbReference>
<dbReference type="AlphaFoldDB" id="A0ABC9CLW7"/>
<protein>
    <recommendedName>
        <fullName evidence="1">[RNA-polymerase]-subunit kinase</fullName>
        <ecNumber evidence="1">2.7.11.23</ecNumber>
    </recommendedName>
</protein>
<keyword evidence="10" id="KW-1185">Reference proteome</keyword>
<dbReference type="GO" id="GO:0005524">
    <property type="term" value="F:ATP binding"/>
    <property type="evidence" value="ECO:0007669"/>
    <property type="project" value="UniProtKB-UniRule"/>
</dbReference>
<organism evidence="9 10">
    <name type="scientific">Urochloa decumbens</name>
    <dbReference type="NCBI Taxonomy" id="240449"/>
    <lineage>
        <taxon>Eukaryota</taxon>
        <taxon>Viridiplantae</taxon>
        <taxon>Streptophyta</taxon>
        <taxon>Embryophyta</taxon>
        <taxon>Tracheophyta</taxon>
        <taxon>Spermatophyta</taxon>
        <taxon>Magnoliopsida</taxon>
        <taxon>Liliopsida</taxon>
        <taxon>Poales</taxon>
        <taxon>Poaceae</taxon>
        <taxon>PACMAD clade</taxon>
        <taxon>Panicoideae</taxon>
        <taxon>Panicodae</taxon>
        <taxon>Paniceae</taxon>
        <taxon>Melinidinae</taxon>
        <taxon>Urochloa</taxon>
    </lineage>
</organism>
<reference evidence="9" key="1">
    <citation type="submission" date="2024-10" db="EMBL/GenBank/DDBJ databases">
        <authorList>
            <person name="Ryan C."/>
        </authorList>
    </citation>
    <scope>NUCLEOTIDE SEQUENCE [LARGE SCALE GENOMIC DNA]</scope>
</reference>
<dbReference type="EC" id="2.7.11.23" evidence="1"/>
<evidence type="ECO:0000256" key="3">
    <source>
        <dbReference type="ARBA" id="ARBA00022741"/>
    </source>
</evidence>
<sequence length="359" mass="39268">MEAALPVTARKRPAPEEARRADATKKKRARYDYEFDDINEYEMLEEIGKGAFGVVAKARDRRTGETVAVKRIRGGLEADGDNDGAPVASLLPAVVREAGCLAACRGHPGIVQIKTVAAGGDDLYIVMELVPDAATLRSELATRGRPFSEDETRDVMRQLLGAVDKLRATGTIHRDINPDNILVTADGELKLCGFGCVTPARRVGCPEKPVGTLQYCAPEQMFGLRRYGPKVDVWALGCVMAELLTGEPLFTGTTEDDMFTEVVDLRDDFITMGVEAFDGTALDPLSMAGREVLASLLAFDLEDRLTAADALKHRWFTEEEEEVEDVLERPFFAEEEEDPHAAMELKFPGFESPFAAPAA</sequence>
<evidence type="ECO:0000256" key="6">
    <source>
        <dbReference type="PROSITE-ProRule" id="PRU10141"/>
    </source>
</evidence>
<dbReference type="InterPro" id="IPR011009">
    <property type="entry name" value="Kinase-like_dom_sf"/>
</dbReference>
<feature type="region of interest" description="Disordered" evidence="7">
    <location>
        <begin position="1"/>
        <end position="25"/>
    </location>
</feature>
<name>A0ABC9CLW7_9POAL</name>
<dbReference type="GO" id="GO:0008353">
    <property type="term" value="F:RNA polymerase II CTD heptapeptide repeat kinase activity"/>
    <property type="evidence" value="ECO:0007669"/>
    <property type="project" value="UniProtKB-EC"/>
</dbReference>
<dbReference type="SUPFAM" id="SSF56112">
    <property type="entry name" value="Protein kinase-like (PK-like)"/>
    <property type="match status" value="1"/>
</dbReference>
<evidence type="ECO:0000259" key="8">
    <source>
        <dbReference type="PROSITE" id="PS50011"/>
    </source>
</evidence>